<dbReference type="AlphaFoldDB" id="A0A8S1KBU9"/>
<feature type="compositionally biased region" description="Polar residues" evidence="2">
    <location>
        <begin position="82"/>
        <end position="98"/>
    </location>
</feature>
<evidence type="ECO:0000256" key="1">
    <source>
        <dbReference type="SAM" id="Coils"/>
    </source>
</evidence>
<evidence type="ECO:0000313" key="4">
    <source>
        <dbReference type="Proteomes" id="UP000692954"/>
    </source>
</evidence>
<feature type="coiled-coil region" evidence="1">
    <location>
        <begin position="217"/>
        <end position="262"/>
    </location>
</feature>
<gene>
    <name evidence="3" type="ORF">PSON_ATCC_30995.1.T0030137</name>
</gene>
<dbReference type="EMBL" id="CAJJDN010000003">
    <property type="protein sequence ID" value="CAD8048257.1"/>
    <property type="molecule type" value="Genomic_DNA"/>
</dbReference>
<feature type="compositionally biased region" description="Basic residues" evidence="2">
    <location>
        <begin position="66"/>
        <end position="79"/>
    </location>
</feature>
<feature type="region of interest" description="Disordered" evidence="2">
    <location>
        <begin position="1"/>
        <end position="99"/>
    </location>
</feature>
<organism evidence="3 4">
    <name type="scientific">Paramecium sonneborni</name>
    <dbReference type="NCBI Taxonomy" id="65129"/>
    <lineage>
        <taxon>Eukaryota</taxon>
        <taxon>Sar</taxon>
        <taxon>Alveolata</taxon>
        <taxon>Ciliophora</taxon>
        <taxon>Intramacronucleata</taxon>
        <taxon>Oligohymenophorea</taxon>
        <taxon>Peniculida</taxon>
        <taxon>Parameciidae</taxon>
        <taxon>Paramecium</taxon>
    </lineage>
</organism>
<protein>
    <submittedName>
        <fullName evidence="3">Uncharacterized protein</fullName>
    </submittedName>
</protein>
<proteinExistence type="predicted"/>
<feature type="compositionally biased region" description="Basic and acidic residues" evidence="2">
    <location>
        <begin position="30"/>
        <end position="39"/>
    </location>
</feature>
<reference evidence="3" key="1">
    <citation type="submission" date="2021-01" db="EMBL/GenBank/DDBJ databases">
        <authorList>
            <consortium name="Genoscope - CEA"/>
            <person name="William W."/>
        </authorList>
    </citation>
    <scope>NUCLEOTIDE SEQUENCE</scope>
</reference>
<keyword evidence="4" id="KW-1185">Reference proteome</keyword>
<comment type="caution">
    <text evidence="3">The sequence shown here is derived from an EMBL/GenBank/DDBJ whole genome shotgun (WGS) entry which is preliminary data.</text>
</comment>
<dbReference type="Proteomes" id="UP000692954">
    <property type="component" value="Unassembled WGS sequence"/>
</dbReference>
<dbReference type="OrthoDB" id="309300at2759"/>
<accession>A0A8S1KBU9</accession>
<name>A0A8S1KBU9_9CILI</name>
<evidence type="ECO:0000256" key="2">
    <source>
        <dbReference type="SAM" id="MobiDB-lite"/>
    </source>
</evidence>
<sequence>MLQVQRISRSKKSISQSLILQNQPLNGPDSSEKVKEHFQHLRQKLKAIPYVSSPTISPRQQGQPQQRRRRDKKGKKFKQQKTNFQLEVSNTSTSNSDESMNKDIKNEFLIAKDNLKKLCKQPNHNKNNSSFINSPLFHQNKNESQKIESQVVTSNQLDYERVNINFVKSLEHNNDCKDIQEYYEDGILNIYFQSEDMFTFLRYEHEVQEMIHRSKMFTQNSQIYNELKNEMKTYEQKQAKIKEDKEEEHREFIEKIIVQEQQRQKFLQKAKTKKIGEIANKFIDRHHLDEKHENRYLLQLVEQKEKELQL</sequence>
<keyword evidence="1" id="KW-0175">Coiled coil</keyword>
<evidence type="ECO:0000313" key="3">
    <source>
        <dbReference type="EMBL" id="CAD8048257.1"/>
    </source>
</evidence>